<keyword evidence="7" id="KW-0732">Signal</keyword>
<dbReference type="PRINTS" id="PR00118">
    <property type="entry name" value="BLACTAMASEA"/>
</dbReference>
<accession>A0A842HFI0</accession>
<reference evidence="9 10" key="1">
    <citation type="submission" date="2020-07" db="EMBL/GenBank/DDBJ databases">
        <authorList>
            <person name="Feng X."/>
        </authorList>
    </citation>
    <scope>NUCLEOTIDE SEQUENCE [LARGE SCALE GENOMIC DNA]</scope>
    <source>
        <strain evidence="9 10">JCM31066</strain>
    </source>
</reference>
<dbReference type="InterPro" id="IPR012338">
    <property type="entry name" value="Beta-lactam/transpept-like"/>
</dbReference>
<dbReference type="GO" id="GO:0008800">
    <property type="term" value="F:beta-lactamase activity"/>
    <property type="evidence" value="ECO:0007669"/>
    <property type="project" value="UniProtKB-UniRule"/>
</dbReference>
<comment type="similarity">
    <text evidence="2 6">Belongs to the class-A beta-lactamase family.</text>
</comment>
<keyword evidence="5 6" id="KW-0046">Antibiotic resistance</keyword>
<dbReference type="GO" id="GO:0046677">
    <property type="term" value="P:response to antibiotic"/>
    <property type="evidence" value="ECO:0007669"/>
    <property type="project" value="UniProtKB-UniRule"/>
</dbReference>
<keyword evidence="10" id="KW-1185">Reference proteome</keyword>
<dbReference type="InterPro" id="IPR000871">
    <property type="entry name" value="Beta-lactam_class-A"/>
</dbReference>
<dbReference type="Pfam" id="PF13354">
    <property type="entry name" value="Beta-lactamase2"/>
    <property type="match status" value="1"/>
</dbReference>
<dbReference type="InterPro" id="IPR045155">
    <property type="entry name" value="Beta-lactam_cat"/>
</dbReference>
<dbReference type="InterPro" id="IPR023650">
    <property type="entry name" value="Beta-lactam_class-A_AS"/>
</dbReference>
<dbReference type="SUPFAM" id="SSF56601">
    <property type="entry name" value="beta-lactamase/transpeptidase-like"/>
    <property type="match status" value="1"/>
</dbReference>
<name>A0A842HFI0_9BACT</name>
<dbReference type="AlphaFoldDB" id="A0A842HFI0"/>
<evidence type="ECO:0000259" key="8">
    <source>
        <dbReference type="Pfam" id="PF13354"/>
    </source>
</evidence>
<dbReference type="PANTHER" id="PTHR35333">
    <property type="entry name" value="BETA-LACTAMASE"/>
    <property type="match status" value="1"/>
</dbReference>
<evidence type="ECO:0000256" key="1">
    <source>
        <dbReference type="ARBA" id="ARBA00001526"/>
    </source>
</evidence>
<proteinExistence type="inferred from homology"/>
<feature type="domain" description="Beta-lactamase class A catalytic" evidence="8">
    <location>
        <begin position="92"/>
        <end position="308"/>
    </location>
</feature>
<keyword evidence="4 6" id="KW-0378">Hydrolase</keyword>
<dbReference type="GO" id="GO:0030655">
    <property type="term" value="P:beta-lactam antibiotic catabolic process"/>
    <property type="evidence" value="ECO:0007669"/>
    <property type="project" value="InterPro"/>
</dbReference>
<evidence type="ECO:0000256" key="3">
    <source>
        <dbReference type="ARBA" id="ARBA00012865"/>
    </source>
</evidence>
<evidence type="ECO:0000256" key="5">
    <source>
        <dbReference type="ARBA" id="ARBA00023251"/>
    </source>
</evidence>
<comment type="caution">
    <text evidence="9">The sequence shown here is derived from an EMBL/GenBank/DDBJ whole genome shotgun (WGS) entry which is preliminary data.</text>
</comment>
<feature type="signal peptide" evidence="7">
    <location>
        <begin position="1"/>
        <end position="19"/>
    </location>
</feature>
<organism evidence="9 10">
    <name type="scientific">Ruficoccus amylovorans</name>
    <dbReference type="NCBI Taxonomy" id="1804625"/>
    <lineage>
        <taxon>Bacteria</taxon>
        <taxon>Pseudomonadati</taxon>
        <taxon>Verrucomicrobiota</taxon>
        <taxon>Opitutia</taxon>
        <taxon>Puniceicoccales</taxon>
        <taxon>Cerasicoccaceae</taxon>
        <taxon>Ruficoccus</taxon>
    </lineage>
</organism>
<evidence type="ECO:0000313" key="9">
    <source>
        <dbReference type="EMBL" id="MBC2594798.1"/>
    </source>
</evidence>
<dbReference type="EMBL" id="JACHVB010000034">
    <property type="protein sequence ID" value="MBC2594798.1"/>
    <property type="molecule type" value="Genomic_DNA"/>
</dbReference>
<dbReference type="PROSITE" id="PS00146">
    <property type="entry name" value="BETA_LACTAMASE_A"/>
    <property type="match status" value="1"/>
</dbReference>
<dbReference type="Gene3D" id="3.40.710.10">
    <property type="entry name" value="DD-peptidase/beta-lactamase superfamily"/>
    <property type="match status" value="1"/>
</dbReference>
<gene>
    <name evidence="9" type="primary">bla</name>
    <name evidence="9" type="ORF">H5P28_11055</name>
</gene>
<evidence type="ECO:0000256" key="6">
    <source>
        <dbReference type="RuleBase" id="RU361140"/>
    </source>
</evidence>
<evidence type="ECO:0000256" key="7">
    <source>
        <dbReference type="SAM" id="SignalP"/>
    </source>
</evidence>
<feature type="chain" id="PRO_5032941515" description="Beta-lactamase" evidence="7">
    <location>
        <begin position="20"/>
        <end position="334"/>
    </location>
</feature>
<evidence type="ECO:0000313" key="10">
    <source>
        <dbReference type="Proteomes" id="UP000546464"/>
    </source>
</evidence>
<dbReference type="NCBIfam" id="NF033103">
    <property type="entry name" value="bla_class_A"/>
    <property type="match status" value="1"/>
</dbReference>
<evidence type="ECO:0000256" key="4">
    <source>
        <dbReference type="ARBA" id="ARBA00022801"/>
    </source>
</evidence>
<dbReference type="EC" id="3.5.2.6" evidence="3 6"/>
<sequence>MIRCLSRVRLCFCFTALLGVTVLSLVGEEHTLTVTVPAANTQATATATVARLNYTPGKTHELTDRPLEDSLAARQVLAAFAALETDLGGQVGLYCRDTGSGRELTWRGDQRFPMNSTFKAVLAAAVLAEYGRDGQMEEVIPYGAGDLVTYSPVTQEHAGAGMTRAGLCQAALQHSDNTAANLLMRDLGGPAAVTAYAQGLGDETFRLDRWETDLNDNAPGDPRDTTTPQAMGRTLEKLLLGEALSVQQREQLVSWMVGNLTGDARIRAGVPADWTVADKTGSGDYGTANDIAVIWPPEGAPLVLAVYTNKAEAGASGSSEAVAEATRIALAFMR</sequence>
<protein>
    <recommendedName>
        <fullName evidence="3 6">Beta-lactamase</fullName>
        <ecNumber evidence="3 6">3.5.2.6</ecNumber>
    </recommendedName>
</protein>
<dbReference type="PANTHER" id="PTHR35333:SF3">
    <property type="entry name" value="BETA-LACTAMASE-TYPE TRANSPEPTIDASE FOLD CONTAINING PROTEIN"/>
    <property type="match status" value="1"/>
</dbReference>
<comment type="catalytic activity">
    <reaction evidence="1 6">
        <text>a beta-lactam + H2O = a substituted beta-amino acid</text>
        <dbReference type="Rhea" id="RHEA:20401"/>
        <dbReference type="ChEBI" id="CHEBI:15377"/>
        <dbReference type="ChEBI" id="CHEBI:35627"/>
        <dbReference type="ChEBI" id="CHEBI:140347"/>
        <dbReference type="EC" id="3.5.2.6"/>
    </reaction>
</comment>
<evidence type="ECO:0000256" key="2">
    <source>
        <dbReference type="ARBA" id="ARBA00009009"/>
    </source>
</evidence>
<dbReference type="Proteomes" id="UP000546464">
    <property type="component" value="Unassembled WGS sequence"/>
</dbReference>